<organism evidence="3 4">
    <name type="scientific">Palleronia abyssalis</name>
    <dbReference type="NCBI Taxonomy" id="1501240"/>
    <lineage>
        <taxon>Bacteria</taxon>
        <taxon>Pseudomonadati</taxon>
        <taxon>Pseudomonadota</taxon>
        <taxon>Alphaproteobacteria</taxon>
        <taxon>Rhodobacterales</taxon>
        <taxon>Roseobacteraceae</taxon>
        <taxon>Palleronia</taxon>
    </lineage>
</organism>
<comment type="similarity">
    <text evidence="1">Belongs to the glycosyl hydrolase 13 family.</text>
</comment>
<protein>
    <submittedName>
        <fullName evidence="3">Oligo-1,6-glucosidase</fullName>
        <ecNumber evidence="3">3.2.1.10</ecNumber>
    </submittedName>
</protein>
<proteinExistence type="inferred from homology"/>
<gene>
    <name evidence="3" type="primary">malL_3</name>
    <name evidence="3" type="ORF">PAA8504_02190</name>
</gene>
<dbReference type="Gene3D" id="3.90.400.10">
    <property type="entry name" value="Oligo-1,6-glucosidase, Domain 2"/>
    <property type="match status" value="1"/>
</dbReference>
<name>A0A2R8BW30_9RHOB</name>
<dbReference type="SMART" id="SM00642">
    <property type="entry name" value="Aamy"/>
    <property type="match status" value="1"/>
</dbReference>
<dbReference type="Gene3D" id="3.20.20.80">
    <property type="entry name" value="Glycosidases"/>
    <property type="match status" value="2"/>
</dbReference>
<dbReference type="Gene3D" id="2.60.40.1180">
    <property type="entry name" value="Golgi alpha-mannosidase II"/>
    <property type="match status" value="1"/>
</dbReference>
<evidence type="ECO:0000259" key="2">
    <source>
        <dbReference type="SMART" id="SM00642"/>
    </source>
</evidence>
<evidence type="ECO:0000313" key="4">
    <source>
        <dbReference type="Proteomes" id="UP000244912"/>
    </source>
</evidence>
<dbReference type="GO" id="GO:0009313">
    <property type="term" value="P:oligosaccharide catabolic process"/>
    <property type="evidence" value="ECO:0007669"/>
    <property type="project" value="TreeGrafter"/>
</dbReference>
<evidence type="ECO:0000313" key="3">
    <source>
        <dbReference type="EMBL" id="SPJ24362.1"/>
    </source>
</evidence>
<dbReference type="EMBL" id="ONZF01000004">
    <property type="protein sequence ID" value="SPJ24362.1"/>
    <property type="molecule type" value="Genomic_DNA"/>
</dbReference>
<dbReference type="SUPFAM" id="SSF51445">
    <property type="entry name" value="(Trans)glycosidases"/>
    <property type="match status" value="1"/>
</dbReference>
<dbReference type="AlphaFoldDB" id="A0A2R8BW30"/>
<evidence type="ECO:0000256" key="1">
    <source>
        <dbReference type="ARBA" id="ARBA00008061"/>
    </source>
</evidence>
<dbReference type="PANTHER" id="PTHR10357">
    <property type="entry name" value="ALPHA-AMYLASE FAMILY MEMBER"/>
    <property type="match status" value="1"/>
</dbReference>
<dbReference type="InterPro" id="IPR045857">
    <property type="entry name" value="O16G_dom_2"/>
</dbReference>
<dbReference type="Pfam" id="PF00128">
    <property type="entry name" value="Alpha-amylase"/>
    <property type="match status" value="1"/>
</dbReference>
<dbReference type="GO" id="GO:0004556">
    <property type="term" value="F:alpha-amylase activity"/>
    <property type="evidence" value="ECO:0007669"/>
    <property type="project" value="TreeGrafter"/>
</dbReference>
<accession>A0A2R8BW30</accession>
<dbReference type="EC" id="3.2.1.10" evidence="3"/>
<keyword evidence="3" id="KW-0326">Glycosidase</keyword>
<dbReference type="GO" id="GO:0004574">
    <property type="term" value="F:oligo-1,6-glucosidase activity"/>
    <property type="evidence" value="ECO:0007669"/>
    <property type="project" value="UniProtKB-EC"/>
</dbReference>
<dbReference type="PANTHER" id="PTHR10357:SF179">
    <property type="entry name" value="NEUTRAL AND BASIC AMINO ACID TRANSPORT PROTEIN RBAT"/>
    <property type="match status" value="1"/>
</dbReference>
<dbReference type="InterPro" id="IPR017853">
    <property type="entry name" value="GH"/>
</dbReference>
<dbReference type="InterPro" id="IPR013780">
    <property type="entry name" value="Glyco_hydro_b"/>
</dbReference>
<keyword evidence="4" id="KW-1185">Reference proteome</keyword>
<sequence length="585" mass="65602">MTEIYSRRRATMRQTRETIMARAALQEPLEPLSHREWWRGAALYQVYVRSFCDSNGDGIGDLKGVCDKLDHIADLGVDGLWLSPIYPSPQKDFGYDITDFRSIDPIHGDIADLDRLVGAAHGKGLKILMDLIPCHTSDEHPWFIASRGDPKGEFGDWYIWADAAPDGGPPNNWLSSFGGPAWTWEPRRAQYYYHPFLPCQPALNLQRPEVLDAIIDAMTFWLDHGVDGFRLDAIQCLACDPDLRSNPPEDSRGPVAPLGGGGQNPFRRQAHIYDRDVPAAFPIVEKLRRAVDGYSPQRALIGELADTDSARTSEKYTIHNEGLHAVYDFSLINGPREVRPLTEILTYRSAFLRTGWMMNVFSNHDARRAVSDLMDFATTREEQVAAQKLLFFLQFCLKGGGILYQGEELALPHPELRFEDLRDPWGINFWPDFEGRDGARTPMPWTDDDPHCGFTEGEPWMRVPPEHAALNVADQRADPDSPIQFLPQFLEWRKGQPLIRWGGEVVHPPDLAPLILWDRYGGGDTYLCVANFSNRTQTLPSDRLKDGEPIEGPGLTTKIAAGGLELPPYGFGIVRAAGAEVSSEA</sequence>
<dbReference type="RefSeq" id="WP_181375765.1">
    <property type="nucleotide sequence ID" value="NZ_ONZF01000004.1"/>
</dbReference>
<dbReference type="SUPFAM" id="SSF51011">
    <property type="entry name" value="Glycosyl hydrolase domain"/>
    <property type="match status" value="1"/>
</dbReference>
<dbReference type="Proteomes" id="UP000244912">
    <property type="component" value="Unassembled WGS sequence"/>
</dbReference>
<feature type="domain" description="Glycosyl hydrolase family 13 catalytic" evidence="2">
    <location>
        <begin position="45"/>
        <end position="440"/>
    </location>
</feature>
<reference evidence="3 4" key="1">
    <citation type="submission" date="2018-03" db="EMBL/GenBank/DDBJ databases">
        <authorList>
            <person name="Keele B.F."/>
        </authorList>
    </citation>
    <scope>NUCLEOTIDE SEQUENCE [LARGE SCALE GENOMIC DNA]</scope>
    <source>
        <strain evidence="3 4">CECT 8504</strain>
    </source>
</reference>
<dbReference type="InterPro" id="IPR006047">
    <property type="entry name" value="GH13_cat_dom"/>
</dbReference>
<keyword evidence="3" id="KW-0378">Hydrolase</keyword>